<dbReference type="Proteomes" id="UP000683511">
    <property type="component" value="Chromosome"/>
</dbReference>
<reference evidence="1" key="1">
    <citation type="submission" date="2017-04" db="EMBL/GenBank/DDBJ databases">
        <title>Genome deletions in a multicellular cyanobacterial endosymbiont for morphological adaptation in marine diatoms.</title>
        <authorList>
            <person name="Wang Y."/>
            <person name="Gao H."/>
            <person name="Li R."/>
            <person name="Xu X."/>
        </authorList>
    </citation>
    <scope>NUCLEOTIDE SEQUENCE</scope>
    <source>
        <strain evidence="1">FACHB 800</strain>
    </source>
</reference>
<organism evidence="1 2">
    <name type="scientific">Richelia sinica FACHB-800</name>
    <dbReference type="NCBI Taxonomy" id="1357546"/>
    <lineage>
        <taxon>Bacteria</taxon>
        <taxon>Bacillati</taxon>
        <taxon>Cyanobacteriota</taxon>
        <taxon>Cyanophyceae</taxon>
        <taxon>Nostocales</taxon>
        <taxon>Nostocaceae</taxon>
        <taxon>Richelia</taxon>
    </lineage>
</organism>
<proteinExistence type="predicted"/>
<keyword evidence="2" id="KW-1185">Reference proteome</keyword>
<protein>
    <submittedName>
        <fullName evidence="1">Uncharacterized protein</fullName>
    </submittedName>
</protein>
<evidence type="ECO:0000313" key="1">
    <source>
        <dbReference type="EMBL" id="QXE21932.1"/>
    </source>
</evidence>
<sequence length="37" mass="4269">MLYIFDVKIRKLVRMFGLIEAKQVTVLKAFKAMVNPG</sequence>
<evidence type="ECO:0000313" key="2">
    <source>
        <dbReference type="Proteomes" id="UP000683511"/>
    </source>
</evidence>
<gene>
    <name evidence="1" type="ORF">B6N60_00610</name>
</gene>
<dbReference type="AlphaFoldDB" id="A0A975T5N7"/>
<accession>A0A975T5N7</accession>
<dbReference type="EMBL" id="CP021056">
    <property type="protein sequence ID" value="QXE21932.1"/>
    <property type="molecule type" value="Genomic_DNA"/>
</dbReference>
<name>A0A975T5N7_9NOST</name>
<dbReference type="KEGG" id="rsin:B6N60_00610"/>